<protein>
    <submittedName>
        <fullName evidence="1">Uncharacterized protein</fullName>
    </submittedName>
</protein>
<proteinExistence type="predicted"/>
<accession>A0A310SHL2</accession>
<dbReference type="Proteomes" id="UP000250275">
    <property type="component" value="Unassembled WGS sequence"/>
</dbReference>
<evidence type="ECO:0000313" key="1">
    <source>
        <dbReference type="EMBL" id="OAD55139.1"/>
    </source>
</evidence>
<evidence type="ECO:0000313" key="2">
    <source>
        <dbReference type="Proteomes" id="UP000250275"/>
    </source>
</evidence>
<dbReference type="EMBL" id="KQ763209">
    <property type="protein sequence ID" value="OAD55139.1"/>
    <property type="molecule type" value="Genomic_DNA"/>
</dbReference>
<name>A0A310SHL2_9HYME</name>
<keyword evidence="2" id="KW-1185">Reference proteome</keyword>
<organism evidence="1 2">
    <name type="scientific">Eufriesea mexicana</name>
    <dbReference type="NCBI Taxonomy" id="516756"/>
    <lineage>
        <taxon>Eukaryota</taxon>
        <taxon>Metazoa</taxon>
        <taxon>Ecdysozoa</taxon>
        <taxon>Arthropoda</taxon>
        <taxon>Hexapoda</taxon>
        <taxon>Insecta</taxon>
        <taxon>Pterygota</taxon>
        <taxon>Neoptera</taxon>
        <taxon>Endopterygota</taxon>
        <taxon>Hymenoptera</taxon>
        <taxon>Apocrita</taxon>
        <taxon>Aculeata</taxon>
        <taxon>Apoidea</taxon>
        <taxon>Anthophila</taxon>
        <taxon>Apidae</taxon>
        <taxon>Eufriesea</taxon>
    </lineage>
</organism>
<reference evidence="1 2" key="1">
    <citation type="submission" date="2015-07" db="EMBL/GenBank/DDBJ databases">
        <title>The genome of Eufriesea mexicana.</title>
        <authorList>
            <person name="Pan H."/>
            <person name="Kapheim K."/>
        </authorList>
    </citation>
    <scope>NUCLEOTIDE SEQUENCE [LARGE SCALE GENOMIC DNA]</scope>
    <source>
        <strain evidence="1">0111107269</strain>
        <tissue evidence="1">Whole body</tissue>
    </source>
</reference>
<gene>
    <name evidence="1" type="ORF">WN48_05465</name>
</gene>
<sequence length="59" mass="6460">MGAGLRYAQSAYVPHVLQNTHKTSNSTHSTQVQFVTLDSVGTFLNPYRLRKGGGRAIRA</sequence>
<dbReference type="AlphaFoldDB" id="A0A310SHL2"/>